<gene>
    <name evidence="2" type="primary">LOC111023105</name>
</gene>
<organism evidence="1 2">
    <name type="scientific">Momordica charantia</name>
    <name type="common">Bitter gourd</name>
    <name type="synonym">Balsam pear</name>
    <dbReference type="NCBI Taxonomy" id="3673"/>
    <lineage>
        <taxon>Eukaryota</taxon>
        <taxon>Viridiplantae</taxon>
        <taxon>Streptophyta</taxon>
        <taxon>Embryophyta</taxon>
        <taxon>Tracheophyta</taxon>
        <taxon>Spermatophyta</taxon>
        <taxon>Magnoliopsida</taxon>
        <taxon>eudicotyledons</taxon>
        <taxon>Gunneridae</taxon>
        <taxon>Pentapetalae</taxon>
        <taxon>rosids</taxon>
        <taxon>fabids</taxon>
        <taxon>Cucurbitales</taxon>
        <taxon>Cucurbitaceae</taxon>
        <taxon>Momordiceae</taxon>
        <taxon>Momordica</taxon>
    </lineage>
</organism>
<dbReference type="Proteomes" id="UP000504603">
    <property type="component" value="Unplaced"/>
</dbReference>
<evidence type="ECO:0000313" key="1">
    <source>
        <dbReference type="Proteomes" id="UP000504603"/>
    </source>
</evidence>
<protein>
    <submittedName>
        <fullName evidence="2">Uncharacterized protein LOC111023105</fullName>
    </submittedName>
</protein>
<evidence type="ECO:0000313" key="2">
    <source>
        <dbReference type="RefSeq" id="XP_022156149.1"/>
    </source>
</evidence>
<dbReference type="InterPro" id="IPR046938">
    <property type="entry name" value="DNA_clamp_sf"/>
</dbReference>
<dbReference type="Gene3D" id="3.70.10.10">
    <property type="match status" value="1"/>
</dbReference>
<sequence>MKRQDTMFSIRVGNIGLLLHATSQLTEIADEVTVKLTPELFSMIASHRSSRFDVVLKLPRNFFTAYSVLLTHTSRISIHAFHTALLDASTSPSMTIHIHDSINRFILRFENSSHQQEKRHELIFSLLPDQDQDEDHFGKLDYGRFFGIHYQDFTQIIARFSIHDDETLLVTSTDSEVTFSTPARLLTLHKEGGKCTILGRGEDEMTQFLITIQPMMFFLGVAGQSQKVWFFKTVDSRGAMRVPFDTYVYVIYFNLI</sequence>
<name>A0A6J1DSH6_MOMCH</name>
<keyword evidence="1" id="KW-1185">Reference proteome</keyword>
<reference evidence="2" key="1">
    <citation type="submission" date="2025-08" db="UniProtKB">
        <authorList>
            <consortium name="RefSeq"/>
        </authorList>
    </citation>
    <scope>IDENTIFICATION</scope>
    <source>
        <strain evidence="2">OHB3-1</strain>
    </source>
</reference>
<dbReference type="GeneID" id="111023105"/>
<dbReference type="RefSeq" id="XP_022156149.1">
    <property type="nucleotide sequence ID" value="XM_022300457.1"/>
</dbReference>
<proteinExistence type="predicted"/>
<accession>A0A6J1DSH6</accession>
<dbReference type="SUPFAM" id="SSF55979">
    <property type="entry name" value="DNA clamp"/>
    <property type="match status" value="1"/>
</dbReference>
<dbReference type="KEGG" id="mcha:111023105"/>
<dbReference type="AlphaFoldDB" id="A0A6J1DSH6"/>